<evidence type="ECO:0000313" key="6">
    <source>
        <dbReference type="EMBL" id="MBP2295313.1"/>
    </source>
</evidence>
<dbReference type="EMBL" id="JAGINP010000021">
    <property type="protein sequence ID" value="MBP2295313.1"/>
    <property type="molecule type" value="Genomic_DNA"/>
</dbReference>
<dbReference type="PANTHER" id="PTHR43687">
    <property type="entry name" value="ADENYLYLSULFATE REDUCTASE, BETA SUBUNIT"/>
    <property type="match status" value="1"/>
</dbReference>
<dbReference type="SUPFAM" id="SSF54862">
    <property type="entry name" value="4Fe-4S ferredoxins"/>
    <property type="match status" value="2"/>
</dbReference>
<evidence type="ECO:0000256" key="3">
    <source>
        <dbReference type="ARBA" id="ARBA00023004"/>
    </source>
</evidence>
<feature type="domain" description="4Fe-4S ferredoxin-type" evidence="5">
    <location>
        <begin position="246"/>
        <end position="275"/>
    </location>
</feature>
<evidence type="ECO:0000256" key="4">
    <source>
        <dbReference type="ARBA" id="ARBA00023014"/>
    </source>
</evidence>
<keyword evidence="2" id="KW-0479">Metal-binding</keyword>
<sequence length="370" mass="38461">MHNKAVVASCRACADACPRGAWVVDGDGVSIDLPVCDGCGLCAAACPQSVIAHGHRVARRLERRGAGRGRPVGFAACSRTGLRNAHEGGDDGVDGVLPCLNVVGLADLVALYGAGVRKLVVARGACASCTTGSGTAVRLERAVAELNVLLEGRGLPPLLLTRRSATPWRAQLAFDTVPDHEDLPKDGPDDVGLSRRGLFRLSGLRRTGNAPAAGTGGGASPAGTPLGRLLPPPAFPRLADSQPWPWVPSIDASVCEGCAGCARLCPTGAIRLDPESAAFRIAAEDCTGCRLCVDVCRPDALILERLAPRRQTAVPLHARRCPSCGVTARLPAPRPGADALCPVCRRTTNRRRLFQVLDDADESPGPSATP</sequence>
<keyword evidence="1" id="KW-0004">4Fe-4S</keyword>
<evidence type="ECO:0000259" key="5">
    <source>
        <dbReference type="PROSITE" id="PS51379"/>
    </source>
</evidence>
<gene>
    <name evidence="6" type="ORF">J2851_005118</name>
</gene>
<proteinExistence type="predicted"/>
<reference evidence="6 7" key="1">
    <citation type="submission" date="2021-03" db="EMBL/GenBank/DDBJ databases">
        <title>Genomic Encyclopedia of Type Strains, Phase III (KMG-III): the genomes of soil and plant-associated and newly described type strains.</title>
        <authorList>
            <person name="Whitman W."/>
        </authorList>
    </citation>
    <scope>NUCLEOTIDE SEQUENCE [LARGE SCALE GENOMIC DNA]</scope>
    <source>
        <strain evidence="6 7">IMMIB AFH-6</strain>
    </source>
</reference>
<evidence type="ECO:0000313" key="7">
    <source>
        <dbReference type="Proteomes" id="UP000781958"/>
    </source>
</evidence>
<dbReference type="Gene3D" id="3.30.70.20">
    <property type="match status" value="2"/>
</dbReference>
<dbReference type="PROSITE" id="PS51379">
    <property type="entry name" value="4FE4S_FER_2"/>
    <property type="match status" value="3"/>
</dbReference>
<dbReference type="InterPro" id="IPR050572">
    <property type="entry name" value="Fe-S_Ferredoxin"/>
</dbReference>
<keyword evidence="7" id="KW-1185">Reference proteome</keyword>
<dbReference type="RefSeq" id="WP_209769765.1">
    <property type="nucleotide sequence ID" value="NZ_JAGINP010000021.1"/>
</dbReference>
<dbReference type="Pfam" id="PF13237">
    <property type="entry name" value="Fer4_10"/>
    <property type="match status" value="1"/>
</dbReference>
<protein>
    <submittedName>
        <fullName evidence="6">Pyruvate/2-oxoacid:ferredoxin oxidoreductase delta subunit</fullName>
    </submittedName>
</protein>
<dbReference type="PANTHER" id="PTHR43687:SF1">
    <property type="entry name" value="FERREDOXIN III"/>
    <property type="match status" value="1"/>
</dbReference>
<keyword evidence="3" id="KW-0408">Iron</keyword>
<dbReference type="InterPro" id="IPR017900">
    <property type="entry name" value="4Fe4S_Fe_S_CS"/>
</dbReference>
<evidence type="ECO:0000256" key="2">
    <source>
        <dbReference type="ARBA" id="ARBA00022723"/>
    </source>
</evidence>
<accession>A0ABS4ST86</accession>
<organism evidence="6 7">
    <name type="scientific">Azospirillum rugosum</name>
    <dbReference type="NCBI Taxonomy" id="416170"/>
    <lineage>
        <taxon>Bacteria</taxon>
        <taxon>Pseudomonadati</taxon>
        <taxon>Pseudomonadota</taxon>
        <taxon>Alphaproteobacteria</taxon>
        <taxon>Rhodospirillales</taxon>
        <taxon>Azospirillaceae</taxon>
        <taxon>Azospirillum</taxon>
    </lineage>
</organism>
<keyword evidence="6" id="KW-0670">Pyruvate</keyword>
<feature type="domain" description="4Fe-4S ferredoxin-type" evidence="5">
    <location>
        <begin position="27"/>
        <end position="56"/>
    </location>
</feature>
<comment type="caution">
    <text evidence="6">The sequence shown here is derived from an EMBL/GenBank/DDBJ whole genome shotgun (WGS) entry which is preliminary data.</text>
</comment>
<dbReference type="InterPro" id="IPR017896">
    <property type="entry name" value="4Fe4S_Fe-S-bd"/>
</dbReference>
<name>A0ABS4ST86_9PROT</name>
<dbReference type="Proteomes" id="UP000781958">
    <property type="component" value="Unassembled WGS sequence"/>
</dbReference>
<evidence type="ECO:0000256" key="1">
    <source>
        <dbReference type="ARBA" id="ARBA00022485"/>
    </source>
</evidence>
<keyword evidence="4" id="KW-0411">Iron-sulfur</keyword>
<dbReference type="PROSITE" id="PS00198">
    <property type="entry name" value="4FE4S_FER_1"/>
    <property type="match status" value="1"/>
</dbReference>
<feature type="domain" description="4Fe-4S ferredoxin-type" evidence="5">
    <location>
        <begin position="277"/>
        <end position="306"/>
    </location>
</feature>